<evidence type="ECO:0000259" key="1">
    <source>
        <dbReference type="Pfam" id="PF10552"/>
    </source>
</evidence>
<dbReference type="RefSeq" id="WP_034643056.1">
    <property type="nucleotide sequence ID" value="NZ_CBCSJC010000001.1"/>
</dbReference>
<gene>
    <name evidence="2" type="ORF">BAMA_12415</name>
</gene>
<dbReference type="Pfam" id="PF10552">
    <property type="entry name" value="ORF6C"/>
    <property type="match status" value="1"/>
</dbReference>
<evidence type="ECO:0000313" key="2">
    <source>
        <dbReference type="EMBL" id="KEK17540.1"/>
    </source>
</evidence>
<protein>
    <recommendedName>
        <fullName evidence="1">ORF6C domain-containing protein</fullName>
    </recommendedName>
</protein>
<dbReference type="NCBIfam" id="TIGR02681">
    <property type="entry name" value="phage_pRha"/>
    <property type="match status" value="1"/>
</dbReference>
<dbReference type="Pfam" id="PF09669">
    <property type="entry name" value="Phage_pRha"/>
    <property type="match status" value="1"/>
</dbReference>
<sequence>MNELKVFNKNGQLLVESREVAEMVDKRHADLLRSIENYIQVLENAKLRSQDFFIETNYTTEGNNKVYKNYLLTRKGCDMVANKLTGEKGVLFTAAYVTRFEEMENVLKQRNLQAPTNPFDQIQLLALGTTQLNERVEQLEQTVNERMTVDYSQQQAIRNALSRRVYKLWDDGTVNQVVHDSKKKLFAAAWKDVKAAFAVNSYCNIRQRDFNEAISYISAWRPRLV</sequence>
<feature type="domain" description="ORF6C" evidence="1">
    <location>
        <begin position="122"/>
        <end position="223"/>
    </location>
</feature>
<dbReference type="InterPro" id="IPR014054">
    <property type="entry name" value="Phage_regulatory_Rha"/>
</dbReference>
<accession>A0A073JTA3</accession>
<dbReference type="STRING" id="574376.BAMA_12415"/>
<evidence type="ECO:0000313" key="3">
    <source>
        <dbReference type="Proteomes" id="UP000027822"/>
    </source>
</evidence>
<dbReference type="EMBL" id="JOTN01000026">
    <property type="protein sequence ID" value="KEK17540.1"/>
    <property type="molecule type" value="Genomic_DNA"/>
</dbReference>
<dbReference type="Proteomes" id="UP000027822">
    <property type="component" value="Unassembled WGS sequence"/>
</dbReference>
<reference evidence="2 3" key="1">
    <citation type="submission" date="2014-06" db="EMBL/GenBank/DDBJ databases">
        <title>Draft genome sequence of Bacillus manliponensis JCM 15802 (MCCC 1A00708).</title>
        <authorList>
            <person name="Lai Q."/>
            <person name="Liu Y."/>
            <person name="Shao Z."/>
        </authorList>
    </citation>
    <scope>NUCLEOTIDE SEQUENCE [LARGE SCALE GENOMIC DNA]</scope>
    <source>
        <strain evidence="2 3">JCM 15802</strain>
    </source>
</reference>
<comment type="caution">
    <text evidence="2">The sequence shown here is derived from an EMBL/GenBank/DDBJ whole genome shotgun (WGS) entry which is preliminary data.</text>
</comment>
<dbReference type="AlphaFoldDB" id="A0A073JTA3"/>
<proteinExistence type="predicted"/>
<organism evidence="2 3">
    <name type="scientific">Bacillus manliponensis</name>
    <dbReference type="NCBI Taxonomy" id="574376"/>
    <lineage>
        <taxon>Bacteria</taxon>
        <taxon>Bacillati</taxon>
        <taxon>Bacillota</taxon>
        <taxon>Bacilli</taxon>
        <taxon>Bacillales</taxon>
        <taxon>Bacillaceae</taxon>
        <taxon>Bacillus</taxon>
        <taxon>Bacillus cereus group</taxon>
    </lineage>
</organism>
<name>A0A073JTA3_9BACI</name>
<keyword evidence="3" id="KW-1185">Reference proteome</keyword>
<dbReference type="OrthoDB" id="9812611at2"/>
<dbReference type="eggNOG" id="COG3646">
    <property type="taxonomic scope" value="Bacteria"/>
</dbReference>
<dbReference type="InterPro" id="IPR018878">
    <property type="entry name" value="ORF6C_dom"/>
</dbReference>